<sequence length="144" mass="16592">MTQISRNPLSKKMEDQMFSLFRGVLVDLNDEDDVAYFLDDLLSPTEKIMLGKRLAIAFLLEKGYDQRAIHTILKVSTSTVNSVNYWLQRKGQGYRKVIGMVRKAEKWQAFVEGLDKSLQEVFSAKAWHRRAYGGMSEEEDTPLL</sequence>
<dbReference type="SUPFAM" id="SSF48295">
    <property type="entry name" value="TrpR-like"/>
    <property type="match status" value="1"/>
</dbReference>
<evidence type="ECO:0008006" key="3">
    <source>
        <dbReference type="Google" id="ProtNLM"/>
    </source>
</evidence>
<gene>
    <name evidence="1" type="ORF">A3A63_03930</name>
</gene>
<dbReference type="Proteomes" id="UP000176450">
    <property type="component" value="Unassembled WGS sequence"/>
</dbReference>
<name>A0A1F6B0R1_9BACT</name>
<dbReference type="InterPro" id="IPR010921">
    <property type="entry name" value="Trp_repressor/repl_initiator"/>
</dbReference>
<dbReference type="InterPro" id="IPR000831">
    <property type="entry name" value="Trp_repress"/>
</dbReference>
<dbReference type="InterPro" id="IPR038116">
    <property type="entry name" value="TrpR-like_sf"/>
</dbReference>
<reference evidence="1 2" key="1">
    <citation type="journal article" date="2016" name="Nat. Commun.">
        <title>Thousands of microbial genomes shed light on interconnected biogeochemical processes in an aquifer system.</title>
        <authorList>
            <person name="Anantharaman K."/>
            <person name="Brown C.T."/>
            <person name="Hug L.A."/>
            <person name="Sharon I."/>
            <person name="Castelle C.J."/>
            <person name="Probst A.J."/>
            <person name="Thomas B.C."/>
            <person name="Singh A."/>
            <person name="Wilkins M.J."/>
            <person name="Karaoz U."/>
            <person name="Brodie E.L."/>
            <person name="Williams K.H."/>
            <person name="Hubbard S.S."/>
            <person name="Banfield J.F."/>
        </authorList>
    </citation>
    <scope>NUCLEOTIDE SEQUENCE [LARGE SCALE GENOMIC DNA]</scope>
</reference>
<evidence type="ECO:0000313" key="1">
    <source>
        <dbReference type="EMBL" id="OGG30506.1"/>
    </source>
</evidence>
<organism evidence="1 2">
    <name type="scientific">Candidatus Gottesmanbacteria bacterium RIFCSPLOWO2_01_FULL_46_9</name>
    <dbReference type="NCBI Taxonomy" id="1798394"/>
    <lineage>
        <taxon>Bacteria</taxon>
        <taxon>Candidatus Gottesmaniibacteriota</taxon>
    </lineage>
</organism>
<accession>A0A1F6B0R1</accession>
<comment type="caution">
    <text evidence="1">The sequence shown here is derived from an EMBL/GenBank/DDBJ whole genome shotgun (WGS) entry which is preliminary data.</text>
</comment>
<dbReference type="GO" id="GO:0043565">
    <property type="term" value="F:sequence-specific DNA binding"/>
    <property type="evidence" value="ECO:0007669"/>
    <property type="project" value="InterPro"/>
</dbReference>
<evidence type="ECO:0000313" key="2">
    <source>
        <dbReference type="Proteomes" id="UP000176450"/>
    </source>
</evidence>
<dbReference type="Gene3D" id="1.10.1270.10">
    <property type="entry name" value="TrpR-like"/>
    <property type="match status" value="1"/>
</dbReference>
<protein>
    <recommendedName>
        <fullName evidence="3">TrpR like protein, YerC/YecD</fullName>
    </recommendedName>
</protein>
<dbReference type="AlphaFoldDB" id="A0A1F6B0R1"/>
<dbReference type="GO" id="GO:0003700">
    <property type="term" value="F:DNA-binding transcription factor activity"/>
    <property type="evidence" value="ECO:0007669"/>
    <property type="project" value="InterPro"/>
</dbReference>
<proteinExistence type="predicted"/>
<dbReference type="Pfam" id="PF01371">
    <property type="entry name" value="Trp_repressor"/>
    <property type="match status" value="1"/>
</dbReference>
<dbReference type="EMBL" id="MFJX01000035">
    <property type="protein sequence ID" value="OGG30506.1"/>
    <property type="molecule type" value="Genomic_DNA"/>
</dbReference>